<comment type="caution">
    <text evidence="1">The sequence shown here is derived from an EMBL/GenBank/DDBJ whole genome shotgun (WGS) entry which is preliminary data.</text>
</comment>
<dbReference type="EMBL" id="JARKHS020021604">
    <property type="protein sequence ID" value="KAK8770136.1"/>
    <property type="molecule type" value="Genomic_DNA"/>
</dbReference>
<dbReference type="AlphaFoldDB" id="A0AAQ4E620"/>
<reference evidence="1 2" key="1">
    <citation type="journal article" date="2023" name="Arcadia Sci">
        <title>De novo assembly of a long-read Amblyomma americanum tick genome.</title>
        <authorList>
            <person name="Chou S."/>
            <person name="Poskanzer K.E."/>
            <person name="Rollins M."/>
            <person name="Thuy-Boun P.S."/>
        </authorList>
    </citation>
    <scope>NUCLEOTIDE SEQUENCE [LARGE SCALE GENOMIC DNA]</scope>
    <source>
        <strain evidence="1">F_SG_1</strain>
        <tissue evidence="1">Salivary glands</tissue>
    </source>
</reference>
<sequence length="100" mass="11541">MKLAVQTTEVWWKCSINQAIRRLEELRKVKMKAPERQDVLVLGGAEVPEEFASVLKEGPKFSVLAILKPHEWLSLNRRLANRTEQENQERCLLDGIDTIT</sequence>
<proteinExistence type="predicted"/>
<gene>
    <name evidence="1" type="ORF">V5799_013399</name>
</gene>
<evidence type="ECO:0000313" key="2">
    <source>
        <dbReference type="Proteomes" id="UP001321473"/>
    </source>
</evidence>
<protein>
    <submittedName>
        <fullName evidence="1">Uncharacterized protein</fullName>
    </submittedName>
</protein>
<name>A0AAQ4E620_AMBAM</name>
<dbReference type="Proteomes" id="UP001321473">
    <property type="component" value="Unassembled WGS sequence"/>
</dbReference>
<accession>A0AAQ4E620</accession>
<keyword evidence="2" id="KW-1185">Reference proteome</keyword>
<feature type="non-terminal residue" evidence="1">
    <location>
        <position position="100"/>
    </location>
</feature>
<organism evidence="1 2">
    <name type="scientific">Amblyomma americanum</name>
    <name type="common">Lone star tick</name>
    <dbReference type="NCBI Taxonomy" id="6943"/>
    <lineage>
        <taxon>Eukaryota</taxon>
        <taxon>Metazoa</taxon>
        <taxon>Ecdysozoa</taxon>
        <taxon>Arthropoda</taxon>
        <taxon>Chelicerata</taxon>
        <taxon>Arachnida</taxon>
        <taxon>Acari</taxon>
        <taxon>Parasitiformes</taxon>
        <taxon>Ixodida</taxon>
        <taxon>Ixodoidea</taxon>
        <taxon>Ixodidae</taxon>
        <taxon>Amblyomminae</taxon>
        <taxon>Amblyomma</taxon>
    </lineage>
</organism>
<evidence type="ECO:0000313" key="1">
    <source>
        <dbReference type="EMBL" id="KAK8770136.1"/>
    </source>
</evidence>